<accession>S7VIJ6</accession>
<gene>
    <name evidence="1" type="ORF">ADICYQ_1587</name>
</gene>
<evidence type="ECO:0000313" key="2">
    <source>
        <dbReference type="Proteomes" id="UP000014974"/>
    </source>
</evidence>
<proteinExistence type="predicted"/>
<reference evidence="1 2" key="1">
    <citation type="journal article" date="2013" name="Genome Announc.">
        <title>Draft Genome Sequence of Cyclobacterium qasimii Strain M12-11BT, Isolated from Arctic Marine Sediment.</title>
        <authorList>
            <person name="Shivaji S."/>
            <person name="Ara S."/>
            <person name="Singh A."/>
            <person name="Kumar Pinnaka A."/>
        </authorList>
    </citation>
    <scope>NUCLEOTIDE SEQUENCE [LARGE SCALE GENOMIC DNA]</scope>
    <source>
        <strain evidence="1 2">M12-11B</strain>
    </source>
</reference>
<dbReference type="Proteomes" id="UP000014974">
    <property type="component" value="Unassembled WGS sequence"/>
</dbReference>
<dbReference type="STRING" id="641524.ADICYQ_1587"/>
<dbReference type="AlphaFoldDB" id="S7VIJ6"/>
<evidence type="ECO:0000313" key="1">
    <source>
        <dbReference type="EMBL" id="EPR69342.1"/>
    </source>
</evidence>
<organism evidence="1 2">
    <name type="scientific">Cyclobacterium qasimii M12-11B</name>
    <dbReference type="NCBI Taxonomy" id="641524"/>
    <lineage>
        <taxon>Bacteria</taxon>
        <taxon>Pseudomonadati</taxon>
        <taxon>Bacteroidota</taxon>
        <taxon>Cytophagia</taxon>
        <taxon>Cytophagales</taxon>
        <taxon>Cyclobacteriaceae</taxon>
        <taxon>Cyclobacterium</taxon>
    </lineage>
</organism>
<name>S7VIJ6_9BACT</name>
<dbReference type="EMBL" id="ATNM01000066">
    <property type="protein sequence ID" value="EPR69342.1"/>
    <property type="molecule type" value="Genomic_DNA"/>
</dbReference>
<protein>
    <submittedName>
        <fullName evidence="1">Uncharacterized protein</fullName>
    </submittedName>
</protein>
<comment type="caution">
    <text evidence="1">The sequence shown here is derived from an EMBL/GenBank/DDBJ whole genome shotgun (WGS) entry which is preliminary data.</text>
</comment>
<sequence>MIDIRNLVSVYKGRPKPKIKIQFKYYQKKNFSLREINFSYKENFINFHL</sequence>